<dbReference type="SUPFAM" id="SSF51197">
    <property type="entry name" value="Clavaminate synthase-like"/>
    <property type="match status" value="1"/>
</dbReference>
<sequence length="299" mass="33842">MLATFDLQRLGEKKDLDELRQALKDSKEFFAKPIEEKILNKYVPSTNAGWLKIGSEKINQKSGNTEIKEALNIRKDRIDSMDSGLIDKFIQQCHRVCLELLVAYAACLQIESKDGDNYFSNRHRYNQPSGDVLRSLYYPACKQDISRAIRADGHSDFGSITLLFLEKSDPGGLEIVQSGTKDTFIPVNQQDGCIIVNTGDLIEYWTGSSTIHRVVIPRDPSRPRYSIAYFCHAEDSTNLEKVDSKILRQDINVIDRSSLSFEDYAATKLYGQPKTAAEHLEMRLKHIHSHEVANGGLDE</sequence>
<evidence type="ECO:0000313" key="3">
    <source>
        <dbReference type="EMBL" id="KAJ3257029.1"/>
    </source>
</evidence>
<protein>
    <recommendedName>
        <fullName evidence="2">Fe2OG dioxygenase domain-containing protein</fullName>
    </recommendedName>
</protein>
<dbReference type="GO" id="GO:0016491">
    <property type="term" value="F:oxidoreductase activity"/>
    <property type="evidence" value="ECO:0007669"/>
    <property type="project" value="UniProtKB-KW"/>
</dbReference>
<keyword evidence="4" id="KW-1185">Reference proteome</keyword>
<dbReference type="GO" id="GO:0046872">
    <property type="term" value="F:metal ion binding"/>
    <property type="evidence" value="ECO:0007669"/>
    <property type="project" value="UniProtKB-KW"/>
</dbReference>
<evidence type="ECO:0000313" key="4">
    <source>
        <dbReference type="Proteomes" id="UP001210925"/>
    </source>
</evidence>
<dbReference type="InterPro" id="IPR005123">
    <property type="entry name" value="Oxoglu/Fe-dep_dioxygenase_dom"/>
</dbReference>
<gene>
    <name evidence="3" type="ORF">HK103_005013</name>
</gene>
<feature type="domain" description="Fe2OG dioxygenase" evidence="2">
    <location>
        <begin position="129"/>
        <end position="233"/>
    </location>
</feature>
<dbReference type="Proteomes" id="UP001210925">
    <property type="component" value="Unassembled WGS sequence"/>
</dbReference>
<dbReference type="InterPro" id="IPR050231">
    <property type="entry name" value="Iron_ascorbate_oxido_reductase"/>
</dbReference>
<organism evidence="3 4">
    <name type="scientific">Boothiomyces macroporosus</name>
    <dbReference type="NCBI Taxonomy" id="261099"/>
    <lineage>
        <taxon>Eukaryota</taxon>
        <taxon>Fungi</taxon>
        <taxon>Fungi incertae sedis</taxon>
        <taxon>Chytridiomycota</taxon>
        <taxon>Chytridiomycota incertae sedis</taxon>
        <taxon>Chytridiomycetes</taxon>
        <taxon>Rhizophydiales</taxon>
        <taxon>Terramycetaceae</taxon>
        <taxon>Boothiomyces</taxon>
    </lineage>
</organism>
<dbReference type="EMBL" id="JADGKB010000043">
    <property type="protein sequence ID" value="KAJ3257029.1"/>
    <property type="molecule type" value="Genomic_DNA"/>
</dbReference>
<accession>A0AAD5Y331</accession>
<dbReference type="Pfam" id="PF03171">
    <property type="entry name" value="2OG-FeII_Oxy"/>
    <property type="match status" value="1"/>
</dbReference>
<evidence type="ECO:0000256" key="1">
    <source>
        <dbReference type="RuleBase" id="RU003682"/>
    </source>
</evidence>
<comment type="caution">
    <text evidence="3">The sequence shown here is derived from an EMBL/GenBank/DDBJ whole genome shotgun (WGS) entry which is preliminary data.</text>
</comment>
<dbReference type="AlphaFoldDB" id="A0AAD5Y331"/>
<keyword evidence="1" id="KW-0560">Oxidoreductase</keyword>
<keyword evidence="1" id="KW-0408">Iron</keyword>
<proteinExistence type="inferred from homology"/>
<reference evidence="3" key="1">
    <citation type="submission" date="2020-05" db="EMBL/GenBank/DDBJ databases">
        <title>Phylogenomic resolution of chytrid fungi.</title>
        <authorList>
            <person name="Stajich J.E."/>
            <person name="Amses K."/>
            <person name="Simmons R."/>
            <person name="Seto K."/>
            <person name="Myers J."/>
            <person name="Bonds A."/>
            <person name="Quandt C.A."/>
            <person name="Barry K."/>
            <person name="Liu P."/>
            <person name="Grigoriev I."/>
            <person name="Longcore J.E."/>
            <person name="James T.Y."/>
        </authorList>
    </citation>
    <scope>NUCLEOTIDE SEQUENCE</scope>
    <source>
        <strain evidence="3">PLAUS21</strain>
    </source>
</reference>
<evidence type="ECO:0000259" key="2">
    <source>
        <dbReference type="PROSITE" id="PS51471"/>
    </source>
</evidence>
<dbReference type="InterPro" id="IPR027443">
    <property type="entry name" value="IPNS-like_sf"/>
</dbReference>
<name>A0AAD5Y331_9FUNG</name>
<comment type="similarity">
    <text evidence="1">Belongs to the iron/ascorbate-dependent oxidoreductase family.</text>
</comment>
<dbReference type="PROSITE" id="PS51471">
    <property type="entry name" value="FE2OG_OXY"/>
    <property type="match status" value="1"/>
</dbReference>
<dbReference type="InterPro" id="IPR044861">
    <property type="entry name" value="IPNS-like_FE2OG_OXY"/>
</dbReference>
<keyword evidence="1" id="KW-0479">Metal-binding</keyword>
<dbReference type="PANTHER" id="PTHR47990">
    <property type="entry name" value="2-OXOGLUTARATE (2OG) AND FE(II)-DEPENDENT OXYGENASE SUPERFAMILY PROTEIN-RELATED"/>
    <property type="match status" value="1"/>
</dbReference>
<dbReference type="Gene3D" id="2.60.120.330">
    <property type="entry name" value="B-lactam Antibiotic, Isopenicillin N Synthase, Chain"/>
    <property type="match status" value="1"/>
</dbReference>